<keyword evidence="2" id="KW-1133">Transmembrane helix</keyword>
<dbReference type="EMBL" id="JAAGWK010000009">
    <property type="protein sequence ID" value="NEL53565.1"/>
    <property type="molecule type" value="Genomic_DNA"/>
</dbReference>
<dbReference type="Pfam" id="PF13400">
    <property type="entry name" value="Tad"/>
    <property type="match status" value="1"/>
</dbReference>
<feature type="transmembrane region" description="Helical" evidence="2">
    <location>
        <begin position="21"/>
        <end position="43"/>
    </location>
</feature>
<evidence type="ECO:0000256" key="1">
    <source>
        <dbReference type="SAM" id="MobiDB-lite"/>
    </source>
</evidence>
<feature type="domain" description="Putative Flp pilus-assembly TadG-like N-terminal" evidence="3">
    <location>
        <begin position="22"/>
        <end position="65"/>
    </location>
</feature>
<gene>
    <name evidence="4" type="ORF">G1H19_06020</name>
</gene>
<name>A0A7K3WAR9_9ACTN</name>
<accession>A0A7K3WAR9</accession>
<evidence type="ECO:0000259" key="3">
    <source>
        <dbReference type="Pfam" id="PF13400"/>
    </source>
</evidence>
<dbReference type="InterPro" id="IPR028087">
    <property type="entry name" value="Tad_N"/>
</dbReference>
<dbReference type="RefSeq" id="WP_152728573.1">
    <property type="nucleotide sequence ID" value="NZ_JAABOZ010000002.1"/>
</dbReference>
<evidence type="ECO:0000313" key="5">
    <source>
        <dbReference type="Proteomes" id="UP000470470"/>
    </source>
</evidence>
<keyword evidence="2" id="KW-0812">Transmembrane</keyword>
<dbReference type="Proteomes" id="UP000470470">
    <property type="component" value="Unassembled WGS sequence"/>
</dbReference>
<feature type="region of interest" description="Disordered" evidence="1">
    <location>
        <begin position="77"/>
        <end position="100"/>
    </location>
</feature>
<evidence type="ECO:0000256" key="2">
    <source>
        <dbReference type="SAM" id="Phobius"/>
    </source>
</evidence>
<reference evidence="4 5" key="1">
    <citation type="submission" date="2020-02" db="EMBL/GenBank/DDBJ databases">
        <title>The whole genome sequence of CPCC 205119.</title>
        <authorList>
            <person name="Jiang Z."/>
        </authorList>
    </citation>
    <scope>NUCLEOTIDE SEQUENCE [LARGE SCALE GENOMIC DNA]</scope>
    <source>
        <strain evidence="4 5">CPCC 205119</strain>
    </source>
</reference>
<evidence type="ECO:0000313" key="4">
    <source>
        <dbReference type="EMBL" id="NEL53565.1"/>
    </source>
</evidence>
<keyword evidence="5" id="KW-1185">Reference proteome</keyword>
<organism evidence="4 5">
    <name type="scientific">Goekera deserti</name>
    <dbReference type="NCBI Taxonomy" id="2497753"/>
    <lineage>
        <taxon>Bacteria</taxon>
        <taxon>Bacillati</taxon>
        <taxon>Actinomycetota</taxon>
        <taxon>Actinomycetes</taxon>
        <taxon>Geodermatophilales</taxon>
        <taxon>Geodermatophilaceae</taxon>
        <taxon>Goekera</taxon>
    </lineage>
</organism>
<proteinExistence type="predicted"/>
<protein>
    <recommendedName>
        <fullName evidence="3">Putative Flp pilus-assembly TadG-like N-terminal domain-containing protein</fullName>
    </recommendedName>
</protein>
<dbReference type="AlphaFoldDB" id="A0A7K3WAR9"/>
<keyword evidence="2" id="KW-0472">Membrane</keyword>
<sequence>MRRLTATVGGTRLGGRLAEERGAIAVFVALAMTVLLAFAALAIDTASVRRDAQVLRNAADAAALAIALECARPDPAAPALTPSDEKAARQRVGASSCPEPADVTDQVATMVAENGGGSDHGHGLSEENRTVTVTTTAIPDSTIMETLGFTPDPVTVSATAVWAPATNAYPAAHPLALSYCRWLDLPEQTVTTASDGVVLLLPPRQEITPGDWTGNDTCTGPGDVSITVPKSVMTPTDDGAECGTTSAKGRDVTGETFEPVTFDKRVCVASGQFGAPDGWEHGGYEIVLPIYAERSGDQYRVWDHMGFHVMGVTDRGGVWGFSTGLADPARATEVPSDVRLVESP</sequence>
<comment type="caution">
    <text evidence="4">The sequence shown here is derived from an EMBL/GenBank/DDBJ whole genome shotgun (WGS) entry which is preliminary data.</text>
</comment>